<evidence type="ECO:0000259" key="9">
    <source>
        <dbReference type="SMART" id="SM00382"/>
    </source>
</evidence>
<proteinExistence type="inferred from homology"/>
<evidence type="ECO:0000256" key="4">
    <source>
        <dbReference type="ARBA" id="ARBA00022763"/>
    </source>
</evidence>
<dbReference type="Pfam" id="PF00004">
    <property type="entry name" value="AAA"/>
    <property type="match status" value="1"/>
</dbReference>
<keyword evidence="4" id="KW-0227">DNA damage</keyword>
<dbReference type="InterPro" id="IPR004582">
    <property type="entry name" value="Checkpoint_prot_Rad17_Rad24"/>
</dbReference>
<dbReference type="PANTHER" id="PTHR12172">
    <property type="entry name" value="CELL CYCLE CHECKPOINT PROTEIN RAD17"/>
    <property type="match status" value="1"/>
</dbReference>
<dbReference type="InterPro" id="IPR003593">
    <property type="entry name" value="AAA+_ATPase"/>
</dbReference>
<dbReference type="KEGG" id="pda:103716027"/>
<organism evidence="10 11">
    <name type="scientific">Phoenix dactylifera</name>
    <name type="common">Date palm</name>
    <dbReference type="NCBI Taxonomy" id="42345"/>
    <lineage>
        <taxon>Eukaryota</taxon>
        <taxon>Viridiplantae</taxon>
        <taxon>Streptophyta</taxon>
        <taxon>Embryophyta</taxon>
        <taxon>Tracheophyta</taxon>
        <taxon>Spermatophyta</taxon>
        <taxon>Magnoliopsida</taxon>
        <taxon>Liliopsida</taxon>
        <taxon>Arecaceae</taxon>
        <taxon>Coryphoideae</taxon>
        <taxon>Phoeniceae</taxon>
        <taxon>Phoenix</taxon>
    </lineage>
</organism>
<dbReference type="PANTHER" id="PTHR12172:SF1">
    <property type="entry name" value="P-LOOP CONTAINING NUCLEOSIDE TRIPHOSPHATE HYDROLASES SUPERFAMILY PROTEIN"/>
    <property type="match status" value="1"/>
</dbReference>
<feature type="domain" description="AAA+ ATPase" evidence="9">
    <location>
        <begin position="461"/>
        <end position="646"/>
    </location>
</feature>
<dbReference type="GO" id="GO:0000077">
    <property type="term" value="P:DNA damage checkpoint signaling"/>
    <property type="evidence" value="ECO:0007669"/>
    <property type="project" value="TreeGrafter"/>
</dbReference>
<keyword evidence="3" id="KW-0547">Nucleotide-binding</keyword>
<dbReference type="InterPro" id="IPR003959">
    <property type="entry name" value="ATPase_AAA_core"/>
</dbReference>
<dbReference type="GO" id="GO:0005634">
    <property type="term" value="C:nucleus"/>
    <property type="evidence" value="ECO:0007669"/>
    <property type="project" value="UniProtKB-SubCell"/>
</dbReference>
<dbReference type="GO" id="GO:0003689">
    <property type="term" value="F:DNA clamp loader activity"/>
    <property type="evidence" value="ECO:0007669"/>
    <property type="project" value="TreeGrafter"/>
</dbReference>
<dbReference type="GO" id="GO:0006281">
    <property type="term" value="P:DNA repair"/>
    <property type="evidence" value="ECO:0007669"/>
    <property type="project" value="InterPro"/>
</dbReference>
<evidence type="ECO:0000256" key="5">
    <source>
        <dbReference type="ARBA" id="ARBA00022840"/>
    </source>
</evidence>
<name>A0A8B7CM44_PHODC</name>
<dbReference type="CDD" id="cd00009">
    <property type="entry name" value="AAA"/>
    <property type="match status" value="1"/>
</dbReference>
<evidence type="ECO:0000256" key="6">
    <source>
        <dbReference type="ARBA" id="ARBA00023242"/>
    </source>
</evidence>
<keyword evidence="7" id="KW-0131">Cell cycle</keyword>
<protein>
    <submittedName>
        <fullName evidence="11">Uncharacterized protein LOC103716027</fullName>
    </submittedName>
</protein>
<keyword evidence="5" id="KW-0067">ATP-binding</keyword>
<comment type="similarity">
    <text evidence="2">Belongs to the rad17/RAD24 family.</text>
</comment>
<keyword evidence="10" id="KW-1185">Reference proteome</keyword>
<dbReference type="GO" id="GO:0033314">
    <property type="term" value="P:mitotic DNA replication checkpoint signaling"/>
    <property type="evidence" value="ECO:0007669"/>
    <property type="project" value="TreeGrafter"/>
</dbReference>
<feature type="compositionally biased region" description="Polar residues" evidence="8">
    <location>
        <begin position="86"/>
        <end position="96"/>
    </location>
</feature>
<dbReference type="GO" id="GO:0005524">
    <property type="term" value="F:ATP binding"/>
    <property type="evidence" value="ECO:0007669"/>
    <property type="project" value="UniProtKB-KW"/>
</dbReference>
<dbReference type="SUPFAM" id="SSF52540">
    <property type="entry name" value="P-loop containing nucleoside triphosphate hydrolases"/>
    <property type="match status" value="1"/>
</dbReference>
<reference evidence="10" key="1">
    <citation type="journal article" date="2019" name="Nat. Commun.">
        <title>Genome-wide association mapping of date palm fruit traits.</title>
        <authorList>
            <person name="Hazzouri K.M."/>
            <person name="Gros-Balthazard M."/>
            <person name="Flowers J.M."/>
            <person name="Copetti D."/>
            <person name="Lemansour A."/>
            <person name="Lebrun M."/>
            <person name="Masmoudi K."/>
            <person name="Ferrand S."/>
            <person name="Dhar M.I."/>
            <person name="Fresquez Z.A."/>
            <person name="Rosas U."/>
            <person name="Zhang J."/>
            <person name="Talag J."/>
            <person name="Lee S."/>
            <person name="Kudrna D."/>
            <person name="Powell R.F."/>
            <person name="Leitch I.J."/>
            <person name="Krueger R.R."/>
            <person name="Wing R.A."/>
            <person name="Amiri K.M.A."/>
            <person name="Purugganan M.D."/>
        </authorList>
    </citation>
    <scope>NUCLEOTIDE SEQUENCE [LARGE SCALE GENOMIC DNA]</scope>
    <source>
        <strain evidence="10">cv. Khalas</strain>
    </source>
</reference>
<reference evidence="11" key="2">
    <citation type="submission" date="2025-08" db="UniProtKB">
        <authorList>
            <consortium name="RefSeq"/>
        </authorList>
    </citation>
    <scope>IDENTIFICATION</scope>
    <source>
        <tissue evidence="11">Young leaves</tissue>
    </source>
</reference>
<dbReference type="GO" id="GO:0016887">
    <property type="term" value="F:ATP hydrolysis activity"/>
    <property type="evidence" value="ECO:0007669"/>
    <property type="project" value="InterPro"/>
</dbReference>
<evidence type="ECO:0000256" key="7">
    <source>
        <dbReference type="ARBA" id="ARBA00023306"/>
    </source>
</evidence>
<dbReference type="GeneID" id="103716027"/>
<feature type="region of interest" description="Disordered" evidence="8">
    <location>
        <begin position="1"/>
        <end position="109"/>
    </location>
</feature>
<dbReference type="SMART" id="SM00382">
    <property type="entry name" value="AAA"/>
    <property type="match status" value="1"/>
</dbReference>
<accession>A0A8B7CM44</accession>
<dbReference type="RefSeq" id="XP_008802093.2">
    <property type="nucleotide sequence ID" value="XM_008803871.3"/>
</dbReference>
<comment type="subcellular location">
    <subcellularLocation>
        <location evidence="1">Nucleus</location>
    </subcellularLocation>
</comment>
<dbReference type="Proteomes" id="UP000228380">
    <property type="component" value="Chromosome 8"/>
</dbReference>
<dbReference type="GO" id="GO:0003682">
    <property type="term" value="F:chromatin binding"/>
    <property type="evidence" value="ECO:0007669"/>
    <property type="project" value="TreeGrafter"/>
</dbReference>
<evidence type="ECO:0000256" key="2">
    <source>
        <dbReference type="ARBA" id="ARBA00006168"/>
    </source>
</evidence>
<feature type="compositionally biased region" description="Basic residues" evidence="8">
    <location>
        <begin position="62"/>
        <end position="83"/>
    </location>
</feature>
<evidence type="ECO:0000256" key="1">
    <source>
        <dbReference type="ARBA" id="ARBA00004123"/>
    </source>
</evidence>
<feature type="compositionally biased region" description="Polar residues" evidence="8">
    <location>
        <begin position="1244"/>
        <end position="1253"/>
    </location>
</feature>
<dbReference type="OrthoDB" id="9996895at2759"/>
<dbReference type="Gene3D" id="1.10.8.60">
    <property type="match status" value="1"/>
</dbReference>
<feature type="region of interest" description="Disordered" evidence="8">
    <location>
        <begin position="1244"/>
        <end position="1265"/>
    </location>
</feature>
<dbReference type="Gene3D" id="3.40.50.300">
    <property type="entry name" value="P-loop containing nucleotide triphosphate hydrolases"/>
    <property type="match status" value="1"/>
</dbReference>
<keyword evidence="6" id="KW-0539">Nucleus</keyword>
<sequence length="1295" mass="144369">MDRSVEEEDVLEIGSTPSPAGAKRRRRCVQSKLPWAVPREEGANGIGAAAEEDEKEAEEKGKRKKKGKSKPRTPKKSPVKGKQVRGLSTGSKSSPDSVKRSPRQKKTVEQLEAVALKVGNSNRFNMLESMASNKDCQQLKDNLSDEAKPRKVAIPSDLKESYSVKRKVNGKSDAAMDLDGLSLHTDQLVCDLRLEGKIAAEENVWLSTGKRMHPFFTCSKPAKSASSAQAIAKVKSRHFVSCPPVHVFDKQDDVISLDWKNWVFSERTLLDKSGCSAMRNDFSVFEGSVEPFRLHTLCPKEVHLDQLLDREEKDSLTSAIASSILSTGQNQSEQLLSHLKLVHVNGNSSLSFRCGSCVSNLESKHEDLLLKERLASYFRRCSYWPECSLWINKYQPENASEVCGNSESIRSLSEWLKSWHERGRQSSQNCKSGEKCAIEESEDSLYENDSDRDDREDAAILKNVLLITGPVGSGKSAAIYACAKEQGFEVIEVNASELRNGAHVKQKFGEAMESHGFNRWSQLIGPREKHNSELLPNTVCMREADDFENCSIKMALRECEIEKAHIECSCNVVENRRALTQVANKTLILFEDVDTVFDEDRGFISTILQLAETAKRPMILTSNNKNPILPQLLDRVTLEFKHPSSEELLSLVHMICASEKAQISAQLMEHLIRSCLGDIRKTLMLLQFWCQGKRDHTDRKMQFTTYSPLPFDIDAAHLIMPRLIPFEFRCELSEKVGKEINKTISLVEEQFMEMTKQEELNSKENTNFFKTRKNTANTIKTRKKHKLKRKNSSLDCAEFSAQANDLNDLFDASDSPATNARRKVKHSRSTILSSQSEDELCANDLPPAEITSVAPNSCHLADMLTVPSLQALNDLDLCSDPIYQSRRDVNAQNSFETLEMVSASHICDTFKLLDVSFVPESSFISEAGAHKKDDLLSMAVSSNNASVCFTGFVQSTCALPEANAGTLDGPVAESITCSESNAGITREDVESIYGHEEQGDSQNVVETPSASGYQLMDECSRIDFNMRLTPGKCGKCSQEAVSVPETWRKLRNQREDLKSYLRSNKNEASSIIKCASGLTDFLSETDIIFSSCNPIVNDILEPSLTPCVEPDASSWYDQQLEMGSTYAQHGLCFHASRCLSLGSELGFENTVDLAQEMLASSTNVMALGKLLAQGNVTSQNLYDGRLHIKAPRYGLSIRRELESRLHNIILSIAPARLFKTFTGIAFHEYLSFMSQISKLECSRLSKSTNQSPQRRYPRTRSRQSGHYLSSGALSLSPDDVEFLNQSSCLNGVGST</sequence>
<evidence type="ECO:0000256" key="8">
    <source>
        <dbReference type="SAM" id="MobiDB-lite"/>
    </source>
</evidence>
<feature type="compositionally biased region" description="Acidic residues" evidence="8">
    <location>
        <begin position="1"/>
        <end position="11"/>
    </location>
</feature>
<evidence type="ECO:0000256" key="3">
    <source>
        <dbReference type="ARBA" id="ARBA00022741"/>
    </source>
</evidence>
<evidence type="ECO:0000313" key="10">
    <source>
        <dbReference type="Proteomes" id="UP000228380"/>
    </source>
</evidence>
<evidence type="ECO:0000313" key="11">
    <source>
        <dbReference type="RefSeq" id="XP_008802093.2"/>
    </source>
</evidence>
<gene>
    <name evidence="11" type="primary">LOC103716027</name>
</gene>
<dbReference type="InterPro" id="IPR027417">
    <property type="entry name" value="P-loop_NTPase"/>
</dbReference>